<dbReference type="GO" id="GO:0000310">
    <property type="term" value="F:xanthine phosphoribosyltransferase activity"/>
    <property type="evidence" value="ECO:0007669"/>
    <property type="project" value="UniProtKB-EC"/>
</dbReference>
<dbReference type="KEGG" id="tai:Taci_0457"/>
<dbReference type="GO" id="GO:0032264">
    <property type="term" value="P:IMP salvage"/>
    <property type="evidence" value="ECO:0007669"/>
    <property type="project" value="TreeGrafter"/>
</dbReference>
<sequence>MSDERYVKTYSVSWDQLQRECRQLAAELSRLRRWNRLIAVARGGLVPAALMAQELQIKLVDTVCISSYTLKSQGDLTVLKRPDLEGVDENCLIIDDLVDTGKTAQVVREMFPQAYFATVYAKPEGRPLVDKFVTEVSQNTWIIFPWEPSHSPIL</sequence>
<feature type="domain" description="Phosphoribosyltransferase" evidence="7">
    <location>
        <begin position="13"/>
        <end position="150"/>
    </location>
</feature>
<gene>
    <name evidence="8" type="ordered locus">Taci_0457</name>
</gene>
<dbReference type="EnsemblBacteria" id="ACZ18693">
    <property type="protein sequence ID" value="ACZ18693"/>
    <property type="gene ID" value="Taci_0457"/>
</dbReference>
<dbReference type="Gene3D" id="3.40.50.2020">
    <property type="match status" value="1"/>
</dbReference>
<dbReference type="AlphaFoldDB" id="D1B8U0"/>
<evidence type="ECO:0000256" key="1">
    <source>
        <dbReference type="ARBA" id="ARBA00022475"/>
    </source>
</evidence>
<dbReference type="GO" id="GO:0005829">
    <property type="term" value="C:cytosol"/>
    <property type="evidence" value="ECO:0007669"/>
    <property type="project" value="TreeGrafter"/>
</dbReference>
<keyword evidence="9" id="KW-1185">Reference proteome</keyword>
<dbReference type="Pfam" id="PF00156">
    <property type="entry name" value="Pribosyltran"/>
    <property type="match status" value="1"/>
</dbReference>
<dbReference type="STRING" id="525903.Taci_0457"/>
<evidence type="ECO:0000313" key="9">
    <source>
        <dbReference type="Proteomes" id="UP000002030"/>
    </source>
</evidence>
<proteinExistence type="predicted"/>
<evidence type="ECO:0000313" key="8">
    <source>
        <dbReference type="EMBL" id="ACZ18693.1"/>
    </source>
</evidence>
<dbReference type="GO" id="GO:0032263">
    <property type="term" value="P:GMP salvage"/>
    <property type="evidence" value="ECO:0007669"/>
    <property type="project" value="TreeGrafter"/>
</dbReference>
<dbReference type="GO" id="GO:0032265">
    <property type="term" value="P:XMP salvage"/>
    <property type="evidence" value="ECO:0007669"/>
    <property type="project" value="TreeGrafter"/>
</dbReference>
<keyword evidence="1" id="KW-1003">Cell membrane</keyword>
<dbReference type="InterPro" id="IPR000836">
    <property type="entry name" value="PRTase_dom"/>
</dbReference>
<dbReference type="HOGENOM" id="CLU_080904_3_0_0"/>
<accession>D1B8U0</accession>
<keyword evidence="3 8" id="KW-0808">Transferase</keyword>
<dbReference type="NCBIfam" id="NF006613">
    <property type="entry name" value="PRK09177.1"/>
    <property type="match status" value="1"/>
</dbReference>
<dbReference type="RefSeq" id="WP_012869209.1">
    <property type="nucleotide sequence ID" value="NC_013522.1"/>
</dbReference>
<dbReference type="InterPro" id="IPR023747">
    <property type="entry name" value="Xanthine_Guanine_PRibTrfase"/>
</dbReference>
<dbReference type="GO" id="GO:0004422">
    <property type="term" value="F:hypoxanthine phosphoribosyltransferase activity"/>
    <property type="evidence" value="ECO:0007669"/>
    <property type="project" value="TreeGrafter"/>
</dbReference>
<evidence type="ECO:0000256" key="4">
    <source>
        <dbReference type="ARBA" id="ARBA00022723"/>
    </source>
</evidence>
<dbReference type="InterPro" id="IPR029057">
    <property type="entry name" value="PRTase-like"/>
</dbReference>
<keyword evidence="2 8" id="KW-0328">Glycosyltransferase</keyword>
<reference evidence="8 9" key="1">
    <citation type="journal article" date="2009" name="Stand. Genomic Sci.">
        <title>Complete genome sequence of Thermanaerovibrio acidaminovorans type strain (Su883).</title>
        <authorList>
            <person name="Chovatia M."/>
            <person name="Sikorski J."/>
            <person name="Schroder M."/>
            <person name="Lapidus A."/>
            <person name="Nolan M."/>
            <person name="Tice H."/>
            <person name="Glavina Del Rio T."/>
            <person name="Copeland A."/>
            <person name="Cheng J.F."/>
            <person name="Lucas S."/>
            <person name="Chen F."/>
            <person name="Bruce D."/>
            <person name="Goodwin L."/>
            <person name="Pitluck S."/>
            <person name="Ivanova N."/>
            <person name="Mavromatis K."/>
            <person name="Ovchinnikova G."/>
            <person name="Pati A."/>
            <person name="Chen A."/>
            <person name="Palaniappan K."/>
            <person name="Land M."/>
            <person name="Hauser L."/>
            <person name="Chang Y.J."/>
            <person name="Jeffries C.D."/>
            <person name="Chain P."/>
            <person name="Saunders E."/>
            <person name="Detter J.C."/>
            <person name="Brettin T."/>
            <person name="Rohde M."/>
            <person name="Goker M."/>
            <person name="Spring S."/>
            <person name="Bristow J."/>
            <person name="Markowitz V."/>
            <person name="Hugenholtz P."/>
            <person name="Kyrpides N.C."/>
            <person name="Klenk H.P."/>
            <person name="Eisen J.A."/>
        </authorList>
    </citation>
    <scope>NUCLEOTIDE SEQUENCE [LARGE SCALE GENOMIC DNA]</scope>
    <source>
        <strain evidence="9">ATCC 49978 / DSM 6589 / Su883</strain>
    </source>
</reference>
<dbReference type="Proteomes" id="UP000002030">
    <property type="component" value="Chromosome"/>
</dbReference>
<dbReference type="EMBL" id="CP001818">
    <property type="protein sequence ID" value="ACZ18693.1"/>
    <property type="molecule type" value="Genomic_DNA"/>
</dbReference>
<dbReference type="CDD" id="cd06223">
    <property type="entry name" value="PRTases_typeI"/>
    <property type="match status" value="1"/>
</dbReference>
<keyword evidence="4" id="KW-0479">Metal-binding</keyword>
<dbReference type="OrthoDB" id="9789690at2"/>
<dbReference type="PANTHER" id="PTHR39563:SF1">
    <property type="entry name" value="XANTHINE-GUANINE PHOSPHORIBOSYLTRANSFERASE"/>
    <property type="match status" value="1"/>
</dbReference>
<evidence type="ECO:0000259" key="7">
    <source>
        <dbReference type="Pfam" id="PF00156"/>
    </source>
</evidence>
<dbReference type="GO" id="GO:0046872">
    <property type="term" value="F:metal ion binding"/>
    <property type="evidence" value="ECO:0007669"/>
    <property type="project" value="UniProtKB-KW"/>
</dbReference>
<evidence type="ECO:0000256" key="2">
    <source>
        <dbReference type="ARBA" id="ARBA00022676"/>
    </source>
</evidence>
<keyword evidence="6" id="KW-0472">Membrane</keyword>
<dbReference type="PANTHER" id="PTHR39563">
    <property type="entry name" value="XANTHINE PHOSPHORIBOSYLTRANSFERASE"/>
    <property type="match status" value="1"/>
</dbReference>
<name>D1B8U0_THEAS</name>
<organism evidence="8 9">
    <name type="scientific">Thermanaerovibrio acidaminovorans (strain ATCC 49978 / DSM 6589 / Su883)</name>
    <name type="common">Selenomonas acidaminovorans</name>
    <dbReference type="NCBI Taxonomy" id="525903"/>
    <lineage>
        <taxon>Bacteria</taxon>
        <taxon>Thermotogati</taxon>
        <taxon>Synergistota</taxon>
        <taxon>Synergistia</taxon>
        <taxon>Synergistales</taxon>
        <taxon>Synergistaceae</taxon>
        <taxon>Thermanaerovibrio</taxon>
    </lineage>
</organism>
<dbReference type="SUPFAM" id="SSF53271">
    <property type="entry name" value="PRTase-like"/>
    <property type="match status" value="1"/>
</dbReference>
<evidence type="ECO:0000256" key="3">
    <source>
        <dbReference type="ARBA" id="ARBA00022679"/>
    </source>
</evidence>
<keyword evidence="5" id="KW-0460">Magnesium</keyword>
<dbReference type="eggNOG" id="COG2236">
    <property type="taxonomic scope" value="Bacteria"/>
</dbReference>
<evidence type="ECO:0000256" key="6">
    <source>
        <dbReference type="ARBA" id="ARBA00023136"/>
    </source>
</evidence>
<dbReference type="PATRIC" id="fig|525903.6.peg.462"/>
<evidence type="ECO:0000256" key="5">
    <source>
        <dbReference type="ARBA" id="ARBA00022842"/>
    </source>
</evidence>
<protein>
    <submittedName>
        <fullName evidence="8">Xanthine phosphoribosyltransferase</fullName>
        <ecNumber evidence="8">2.4.2.22</ecNumber>
    </submittedName>
</protein>
<dbReference type="EC" id="2.4.2.22" evidence="8"/>